<feature type="region of interest" description="Disordered" evidence="1">
    <location>
        <begin position="57"/>
        <end position="92"/>
    </location>
</feature>
<reference evidence="2" key="2">
    <citation type="submission" date="2012-12" db="EMBL/GenBank/DDBJ databases">
        <authorList>
            <person name="Gao Y.W."/>
            <person name="Fan S.T."/>
            <person name="Sun H.T."/>
            <person name="Wang Z."/>
            <person name="Gao X.L."/>
            <person name="Li Y.G."/>
            <person name="Wang T.C."/>
            <person name="Zhang K."/>
            <person name="Xu W.W."/>
            <person name="Yu Z.J."/>
            <person name="Xia X.Z."/>
        </authorList>
    </citation>
    <scope>NUCLEOTIDE SEQUENCE</scope>
    <source>
        <strain evidence="2">FR3</strain>
    </source>
</reference>
<evidence type="ECO:0000256" key="1">
    <source>
        <dbReference type="SAM" id="MobiDB-lite"/>
    </source>
</evidence>
<sequence length="157" mass="17034">MDEYACMRHYYPSPALNSRMQIIIAGLYPQRFIPEPLCSGQQCGTEQYSTAQQSTVPYNGTVQHGNTHPPPTYPTPTPSPSDQSEPSSPGLLPHSAPIAPALALLYLFPCCLCLSTSFPVLTLASSPPDHALGEYCGPTFSCLLCNQLSHPCRMSYV</sequence>
<dbReference type="EMBL" id="LN856962">
    <property type="protein sequence ID" value="CDP96935.1"/>
    <property type="molecule type" value="Genomic_DNA"/>
</dbReference>
<dbReference type="AlphaFoldDB" id="A0A0J9XVU6"/>
<feature type="compositionally biased region" description="Low complexity" evidence="1">
    <location>
        <begin position="80"/>
        <end position="92"/>
    </location>
</feature>
<dbReference type="WormBase" id="Bm507">
    <property type="protein sequence ID" value="BM42213"/>
    <property type="gene ID" value="WBGene00220768"/>
</dbReference>
<proteinExistence type="predicted"/>
<evidence type="ECO:0000313" key="3">
    <source>
        <dbReference type="WormBase" id="Bm507"/>
    </source>
</evidence>
<feature type="compositionally biased region" description="Pro residues" evidence="1">
    <location>
        <begin position="68"/>
        <end position="79"/>
    </location>
</feature>
<name>A0A0J9XVU6_BRUMA</name>
<feature type="compositionally biased region" description="Polar residues" evidence="1">
    <location>
        <begin position="57"/>
        <end position="66"/>
    </location>
</feature>
<gene>
    <name evidence="2 3" type="ORF">Bm507</name>
    <name evidence="2" type="ORF">BM_Bm507</name>
</gene>
<organism evidence="2">
    <name type="scientific">Brugia malayi</name>
    <name type="common">Filarial nematode worm</name>
    <dbReference type="NCBI Taxonomy" id="6279"/>
    <lineage>
        <taxon>Eukaryota</taxon>
        <taxon>Metazoa</taxon>
        <taxon>Ecdysozoa</taxon>
        <taxon>Nematoda</taxon>
        <taxon>Chromadorea</taxon>
        <taxon>Rhabditida</taxon>
        <taxon>Spirurina</taxon>
        <taxon>Spiruromorpha</taxon>
        <taxon>Filarioidea</taxon>
        <taxon>Onchocercidae</taxon>
        <taxon>Brugia</taxon>
    </lineage>
</organism>
<evidence type="ECO:0000313" key="2">
    <source>
        <dbReference type="EMBL" id="CDP96935.1"/>
    </source>
</evidence>
<accession>A0A0J9XVU6</accession>
<reference evidence="2" key="1">
    <citation type="journal article" date="2007" name="Science">
        <title>Draft genome of the filarial nematode parasite Brugia malayi.</title>
        <authorList>
            <person name="Ghedin E."/>
            <person name="Wang S."/>
            <person name="Spiro D."/>
            <person name="Caler E."/>
            <person name="Zhao Q."/>
            <person name="Crabtree J."/>
            <person name="Allen J.E."/>
            <person name="Delcher A.L."/>
            <person name="Guiliano D.B."/>
            <person name="Miranda-Saavedra D."/>
            <person name="Angiuoli S.V."/>
            <person name="Creasy T."/>
            <person name="Amedeo P."/>
            <person name="Haas B."/>
            <person name="El-Sayed N.M."/>
            <person name="Wortman J.R."/>
            <person name="Feldblyum T."/>
            <person name="Tallon L."/>
            <person name="Schatz M."/>
            <person name="Shumway M."/>
            <person name="Koo H."/>
            <person name="Salzberg S.L."/>
            <person name="Schobel S."/>
            <person name="Pertea M."/>
            <person name="Pop M."/>
            <person name="White O."/>
            <person name="Barton G.J."/>
            <person name="Carlow C.K."/>
            <person name="Crawford M.J."/>
            <person name="Daub J."/>
            <person name="Dimmic M.W."/>
            <person name="Estes C.F."/>
            <person name="Foster J.M."/>
            <person name="Ganatra M."/>
            <person name="Gregory W.F."/>
            <person name="Johnson N.M."/>
            <person name="Jin J."/>
            <person name="Komuniecki R."/>
            <person name="Korf I."/>
            <person name="Kumar S."/>
            <person name="Laney S."/>
            <person name="Li B.W."/>
            <person name="Li W."/>
            <person name="Lindblom T.H."/>
            <person name="Lustigman S."/>
            <person name="Ma D."/>
            <person name="Maina C.V."/>
            <person name="Martin D.M."/>
            <person name="McCarter J.P."/>
            <person name="McReynolds L."/>
            <person name="Mitreva M."/>
            <person name="Nutman T.B."/>
            <person name="Parkinson J."/>
            <person name="Peregrin-Alvarez J.M."/>
            <person name="Poole C."/>
            <person name="Ren Q."/>
            <person name="Saunders L."/>
            <person name="Sluder A.E."/>
            <person name="Smith K."/>
            <person name="Stanke M."/>
            <person name="Unnasch T.R."/>
            <person name="Ware J."/>
            <person name="Wei A.D."/>
            <person name="Weil G."/>
            <person name="Williams D.J."/>
            <person name="Zhang Y."/>
            <person name="Williams S.A."/>
            <person name="Fraser-Liggett C."/>
            <person name="Slatko B."/>
            <person name="Blaxter M.L."/>
            <person name="Scott A.L."/>
        </authorList>
    </citation>
    <scope>NUCLEOTIDE SEQUENCE</scope>
    <source>
        <strain evidence="2">FR3</strain>
    </source>
</reference>
<protein>
    <submittedName>
        <fullName evidence="2">Bm507</fullName>
    </submittedName>
</protein>